<feature type="chain" id="PRO_5040824900" description="Lipoprotein" evidence="2">
    <location>
        <begin position="28"/>
        <end position="156"/>
    </location>
</feature>
<gene>
    <name evidence="3" type="ORF">LPC04_12140</name>
</gene>
<dbReference type="Proteomes" id="UP001139353">
    <property type="component" value="Unassembled WGS sequence"/>
</dbReference>
<feature type="signal peptide" evidence="2">
    <location>
        <begin position="1"/>
        <end position="27"/>
    </location>
</feature>
<sequence length="156" mass="16562">MLPRLTARAAVLILLSLAGCASGPGVAILTYETQPAGATLYEGGQAIGVAPQERRYSGDPQTGAVRTPEVTAVWPSGAKTTFWTNLHVGDDRVTTLQRPSNAPNLALDQDNAAKFTDQAKRDEARAKASLMTDQARNSARCKVQQQTGHVGVDDCQ</sequence>
<keyword evidence="2" id="KW-0732">Signal</keyword>
<evidence type="ECO:0008006" key="5">
    <source>
        <dbReference type="Google" id="ProtNLM"/>
    </source>
</evidence>
<dbReference type="PROSITE" id="PS51257">
    <property type="entry name" value="PROKAR_LIPOPROTEIN"/>
    <property type="match status" value="1"/>
</dbReference>
<name>A0A9X1YKH4_9BURK</name>
<feature type="region of interest" description="Disordered" evidence="1">
    <location>
        <begin position="117"/>
        <end position="137"/>
    </location>
</feature>
<reference evidence="3" key="1">
    <citation type="submission" date="2021-11" db="EMBL/GenBank/DDBJ databases">
        <title>BS-T2-15 a new species belonging to the Comamonadaceae family isolated from the soil of a French oak forest.</title>
        <authorList>
            <person name="Mieszkin S."/>
            <person name="Alain K."/>
        </authorList>
    </citation>
    <scope>NUCLEOTIDE SEQUENCE</scope>
    <source>
        <strain evidence="3">BS-T2-15</strain>
    </source>
</reference>
<organism evidence="3 4">
    <name type="scientific">Scleromatobacter humisilvae</name>
    <dbReference type="NCBI Taxonomy" id="2897159"/>
    <lineage>
        <taxon>Bacteria</taxon>
        <taxon>Pseudomonadati</taxon>
        <taxon>Pseudomonadota</taxon>
        <taxon>Betaproteobacteria</taxon>
        <taxon>Burkholderiales</taxon>
        <taxon>Sphaerotilaceae</taxon>
        <taxon>Scleromatobacter</taxon>
    </lineage>
</organism>
<evidence type="ECO:0000313" key="4">
    <source>
        <dbReference type="Proteomes" id="UP001139353"/>
    </source>
</evidence>
<feature type="compositionally biased region" description="Basic and acidic residues" evidence="1">
    <location>
        <begin position="117"/>
        <end position="126"/>
    </location>
</feature>
<evidence type="ECO:0000313" key="3">
    <source>
        <dbReference type="EMBL" id="MCK9686458.1"/>
    </source>
</evidence>
<dbReference type="AlphaFoldDB" id="A0A9X1YKH4"/>
<accession>A0A9X1YKH4</accession>
<dbReference type="RefSeq" id="WP_275682482.1">
    <property type="nucleotide sequence ID" value="NZ_JAJLJH010000002.1"/>
</dbReference>
<evidence type="ECO:0000256" key="2">
    <source>
        <dbReference type="SAM" id="SignalP"/>
    </source>
</evidence>
<proteinExistence type="predicted"/>
<keyword evidence="4" id="KW-1185">Reference proteome</keyword>
<evidence type="ECO:0000256" key="1">
    <source>
        <dbReference type="SAM" id="MobiDB-lite"/>
    </source>
</evidence>
<comment type="caution">
    <text evidence="3">The sequence shown here is derived from an EMBL/GenBank/DDBJ whole genome shotgun (WGS) entry which is preliminary data.</text>
</comment>
<dbReference type="EMBL" id="JAJLJH010000002">
    <property type="protein sequence ID" value="MCK9686458.1"/>
    <property type="molecule type" value="Genomic_DNA"/>
</dbReference>
<protein>
    <recommendedName>
        <fullName evidence="5">Lipoprotein</fullName>
    </recommendedName>
</protein>